<protein>
    <submittedName>
        <fullName evidence="4">DUF4168 domain-containing protein</fullName>
    </submittedName>
</protein>
<comment type="caution">
    <text evidence="4">The sequence shown here is derived from an EMBL/GenBank/DDBJ whole genome shotgun (WGS) entry which is preliminary data.</text>
</comment>
<evidence type="ECO:0000256" key="2">
    <source>
        <dbReference type="SAM" id="SignalP"/>
    </source>
</evidence>
<sequence>MMKFAFLMGLLLGLGSLQAGSWPALPTWAQGSTPLPSPTAPASPASGGAPVPSTPSPAQAGQASPTPGLTAEQVTDDQVEQLVQILLELDPLIREASAQLRETQDEDEYEQIMQRTETQASRIVEEQGLTVPQYRELMTLANENPVLNQRIRVRLQEVMEEMESSASPAPATPAPTP</sequence>
<dbReference type="EMBL" id="JAFIRA010000021">
    <property type="protein sequence ID" value="MCJ2543122.1"/>
    <property type="molecule type" value="Genomic_DNA"/>
</dbReference>
<feature type="domain" description="DUF4168" evidence="3">
    <location>
        <begin position="76"/>
        <end position="151"/>
    </location>
</feature>
<gene>
    <name evidence="4" type="ORF">JX360_09420</name>
</gene>
<dbReference type="InterPro" id="IPR025433">
    <property type="entry name" value="DUF4168"/>
</dbReference>
<keyword evidence="2" id="KW-0732">Signal</keyword>
<feature type="compositionally biased region" description="Low complexity" evidence="1">
    <location>
        <begin position="42"/>
        <end position="51"/>
    </location>
</feature>
<feature type="signal peptide" evidence="2">
    <location>
        <begin position="1"/>
        <end position="19"/>
    </location>
</feature>
<feature type="region of interest" description="Disordered" evidence="1">
    <location>
        <begin position="30"/>
        <end position="72"/>
    </location>
</feature>
<evidence type="ECO:0000259" key="3">
    <source>
        <dbReference type="Pfam" id="PF13767"/>
    </source>
</evidence>
<evidence type="ECO:0000313" key="5">
    <source>
        <dbReference type="Proteomes" id="UP000830835"/>
    </source>
</evidence>
<proteinExistence type="predicted"/>
<name>A0ABT0CBF3_THEVL</name>
<organism evidence="4 5">
    <name type="scientific">Thermostichus vulcanus str. 'Rupite'</name>
    <dbReference type="NCBI Taxonomy" id="2813851"/>
    <lineage>
        <taxon>Bacteria</taxon>
        <taxon>Bacillati</taxon>
        <taxon>Cyanobacteriota</taxon>
        <taxon>Cyanophyceae</taxon>
        <taxon>Thermostichales</taxon>
        <taxon>Thermostichaceae</taxon>
        <taxon>Thermostichus</taxon>
    </lineage>
</organism>
<accession>A0ABT0CBF3</accession>
<keyword evidence="5" id="KW-1185">Reference proteome</keyword>
<dbReference type="Pfam" id="PF13767">
    <property type="entry name" value="DUF4168"/>
    <property type="match status" value="1"/>
</dbReference>
<evidence type="ECO:0000256" key="1">
    <source>
        <dbReference type="SAM" id="MobiDB-lite"/>
    </source>
</evidence>
<dbReference type="Proteomes" id="UP000830835">
    <property type="component" value="Unassembled WGS sequence"/>
</dbReference>
<dbReference type="RefSeq" id="WP_244350400.1">
    <property type="nucleotide sequence ID" value="NZ_JAFIRA010000021.1"/>
</dbReference>
<feature type="chain" id="PRO_5046466805" evidence="2">
    <location>
        <begin position="20"/>
        <end position="177"/>
    </location>
</feature>
<reference evidence="4" key="1">
    <citation type="submission" date="2021-02" db="EMBL/GenBank/DDBJ databases">
        <title>The CRISPR/cas machinery reduction and long-range gene transfer in the hot spring cyanobacterium Synechococcus.</title>
        <authorList>
            <person name="Dvorak P."/>
            <person name="Jahodarova E."/>
            <person name="Hasler P."/>
            <person name="Poulickova A."/>
        </authorList>
    </citation>
    <scope>NUCLEOTIDE SEQUENCE</scope>
    <source>
        <strain evidence="4">Rupite</strain>
    </source>
</reference>
<evidence type="ECO:0000313" key="4">
    <source>
        <dbReference type="EMBL" id="MCJ2543122.1"/>
    </source>
</evidence>